<dbReference type="AlphaFoldDB" id="A0A8H7VWI3"/>
<keyword evidence="3" id="KW-1185">Reference proteome</keyword>
<name>A0A8H7VWI3_9FUNG</name>
<evidence type="ECO:0000256" key="1">
    <source>
        <dbReference type="SAM" id="MobiDB-lite"/>
    </source>
</evidence>
<evidence type="ECO:0000313" key="2">
    <source>
        <dbReference type="EMBL" id="KAG2231293.1"/>
    </source>
</evidence>
<evidence type="ECO:0000313" key="3">
    <source>
        <dbReference type="Proteomes" id="UP000613177"/>
    </source>
</evidence>
<feature type="region of interest" description="Disordered" evidence="1">
    <location>
        <begin position="38"/>
        <end position="102"/>
    </location>
</feature>
<dbReference type="EMBL" id="JAEPRE010000157">
    <property type="protein sequence ID" value="KAG2231293.1"/>
    <property type="molecule type" value="Genomic_DNA"/>
</dbReference>
<dbReference type="Proteomes" id="UP000613177">
    <property type="component" value="Unassembled WGS sequence"/>
</dbReference>
<gene>
    <name evidence="2" type="ORF">INT48_006404</name>
</gene>
<accession>A0A8H7VWI3</accession>
<comment type="caution">
    <text evidence="2">The sequence shown here is derived from an EMBL/GenBank/DDBJ whole genome shotgun (WGS) entry which is preliminary data.</text>
</comment>
<reference evidence="2" key="1">
    <citation type="submission" date="2021-01" db="EMBL/GenBank/DDBJ databases">
        <title>Metabolic potential, ecology and presence of endohyphal bacteria is reflected in genomic diversity of Mucoromycotina.</title>
        <authorList>
            <person name="Muszewska A."/>
            <person name="Okrasinska A."/>
            <person name="Steczkiewicz K."/>
            <person name="Drgas O."/>
            <person name="Orlowska M."/>
            <person name="Perlinska-Lenart U."/>
            <person name="Aleksandrzak-Piekarczyk T."/>
            <person name="Szatraj K."/>
            <person name="Zielenkiewicz U."/>
            <person name="Pilsyk S."/>
            <person name="Malc E."/>
            <person name="Mieczkowski P."/>
            <person name="Kruszewska J.S."/>
            <person name="Biernat P."/>
            <person name="Pawlowska J."/>
        </authorList>
    </citation>
    <scope>NUCLEOTIDE SEQUENCE</scope>
    <source>
        <strain evidence="2">WA0000018081</strain>
    </source>
</reference>
<sequence length="115" mass="13015">MDGIPFFFEEIGIIYDEPEPIDPSRDYEAEAKILIEERNKTRKHHIELSPMPSLDDTPSGNSSASSSFHGTEEQPNNLMDLRSPLFLGLTGTDQPNKSNAYSYSTHVFNSNRIRI</sequence>
<organism evidence="2 3">
    <name type="scientific">Thamnidium elegans</name>
    <dbReference type="NCBI Taxonomy" id="101142"/>
    <lineage>
        <taxon>Eukaryota</taxon>
        <taxon>Fungi</taxon>
        <taxon>Fungi incertae sedis</taxon>
        <taxon>Mucoromycota</taxon>
        <taxon>Mucoromycotina</taxon>
        <taxon>Mucoromycetes</taxon>
        <taxon>Mucorales</taxon>
        <taxon>Mucorineae</taxon>
        <taxon>Mucoraceae</taxon>
        <taxon>Thamnidium</taxon>
    </lineage>
</organism>
<feature type="compositionally biased region" description="Polar residues" evidence="1">
    <location>
        <begin position="91"/>
        <end position="102"/>
    </location>
</feature>
<proteinExistence type="predicted"/>
<protein>
    <submittedName>
        <fullName evidence="2">Uncharacterized protein</fullName>
    </submittedName>
</protein>